<organism evidence="1 2">
    <name type="scientific">Paucihalobacter ruber</name>
    <dbReference type="NCBI Taxonomy" id="2567861"/>
    <lineage>
        <taxon>Bacteria</taxon>
        <taxon>Pseudomonadati</taxon>
        <taxon>Bacteroidota</taxon>
        <taxon>Flavobacteriia</taxon>
        <taxon>Flavobacteriales</taxon>
        <taxon>Flavobacteriaceae</taxon>
        <taxon>Paucihalobacter</taxon>
    </lineage>
</organism>
<sequence length="784" mass="89103">MNCSDNNSYKNKWNYLDDSFQTVLVMHDFEIAKSRLINNDLFKQLGSSHPLDSLKTTINNLSNISFEGEALLAITNQKQFHYLLVADTLELKLNFNSSEDFIKDSLLVYNQHNINHTLLQNANFYSVLDEGFYLQTNNIDLLKSVLNQSKPSEQFKNIYQLSDKSKTISILSNKDKLLSTFFSQEKNIGFGNYYVLDLTLEETQTSITGVTQSTDSTSILNVLQNAKPCNTQFESIAPSSADYAISLCLSDVANFKLQLNINKQDSLPAFLNLAVEAAMFTTNTEKVMALRFPDKTIVTNEILAETVYETYREVEIYNFASANIFEHIFNPFIDVATTNYVFELNNFFVFTENSDVAKDIISDFTLGRTIEQSKAYKDIEPKLSNQSSVSLFQNQNSLQQTFAEVFGTENQAKLNNYQLSAFQLIYEDNFAHINGVISQHSTRSQTAQLKELFNITLENDIIGNPQFFTNHLNNTKDILVQDSSNQIYLISKDGKIHWNKRLDGPIRGEISEIDTYKNGRMQMAFVTDKTLHVLDRNGKDVSGYPKTFNDNITQPLSVFDYDNNKNYRLLVTQKNNLLMFDKAGKSVGGFKPELLNDDITTPPKHFRIGNKDYIVFAQGNTLQILDRVGKTRIKVRDNINFSDNSIYLNDNAFVTITADAKLLKVNNKGISAFSNLKTSGNTHMTADQNTTVFFSENKLNLNNKELELDFGNYTAPELYKLNNQSYITITDLQSKKGFVFNKNGKVLDNFPIYASGPVQLTKANGRNLYALTKTDNRSLVLYQF</sequence>
<accession>A0A506PEL4</accession>
<name>A0A506PEL4_9FLAO</name>
<dbReference type="AlphaFoldDB" id="A0A506PEL4"/>
<comment type="caution">
    <text evidence="1">The sequence shown here is derived from an EMBL/GenBank/DDBJ whole genome shotgun (WGS) entry which is preliminary data.</text>
</comment>
<reference evidence="1 2" key="1">
    <citation type="submission" date="2019-06" db="EMBL/GenBank/DDBJ databases">
        <title>Flavobacteriaceae Paucihalobacterium erythroidium CWB-1, complete genome.</title>
        <authorList>
            <person name="Wu S."/>
        </authorList>
    </citation>
    <scope>NUCLEOTIDE SEQUENCE [LARGE SCALE GENOMIC DNA]</scope>
    <source>
        <strain evidence="1 2">CWB-1</strain>
    </source>
</reference>
<evidence type="ECO:0000313" key="2">
    <source>
        <dbReference type="Proteomes" id="UP000317332"/>
    </source>
</evidence>
<dbReference type="OrthoDB" id="1093345at2"/>
<protein>
    <submittedName>
        <fullName evidence="1">Uncharacterized protein</fullName>
    </submittedName>
</protein>
<keyword evidence="2" id="KW-1185">Reference proteome</keyword>
<evidence type="ECO:0000313" key="1">
    <source>
        <dbReference type="EMBL" id="TPV32019.1"/>
    </source>
</evidence>
<gene>
    <name evidence="1" type="ORF">FJ651_14510</name>
</gene>
<dbReference type="RefSeq" id="WP_140991332.1">
    <property type="nucleotide sequence ID" value="NZ_VHIQ01000007.1"/>
</dbReference>
<dbReference type="Proteomes" id="UP000317332">
    <property type="component" value="Unassembled WGS sequence"/>
</dbReference>
<dbReference type="EMBL" id="VHIQ01000007">
    <property type="protein sequence ID" value="TPV32019.1"/>
    <property type="molecule type" value="Genomic_DNA"/>
</dbReference>
<dbReference type="SUPFAM" id="SSF101898">
    <property type="entry name" value="NHL repeat"/>
    <property type="match status" value="1"/>
</dbReference>
<proteinExistence type="predicted"/>